<dbReference type="Pfam" id="PF01467">
    <property type="entry name" value="CTP_transf_like"/>
    <property type="match status" value="1"/>
</dbReference>
<feature type="domain" description="Cytidyltransferase-like" evidence="11">
    <location>
        <begin position="34"/>
        <end position="189"/>
    </location>
</feature>
<evidence type="ECO:0000313" key="13">
    <source>
        <dbReference type="Proteomes" id="UP000501451"/>
    </source>
</evidence>
<comment type="similarity">
    <text evidence="10">Belongs to the NadD family.</text>
</comment>
<comment type="catalytic activity">
    <reaction evidence="9 10">
        <text>nicotinate beta-D-ribonucleotide + ATP + H(+) = deamido-NAD(+) + diphosphate</text>
        <dbReference type="Rhea" id="RHEA:22860"/>
        <dbReference type="ChEBI" id="CHEBI:15378"/>
        <dbReference type="ChEBI" id="CHEBI:30616"/>
        <dbReference type="ChEBI" id="CHEBI:33019"/>
        <dbReference type="ChEBI" id="CHEBI:57502"/>
        <dbReference type="ChEBI" id="CHEBI:58437"/>
        <dbReference type="EC" id="2.7.7.18"/>
    </reaction>
</comment>
<keyword evidence="7 10" id="KW-0067">ATP-binding</keyword>
<keyword evidence="5 10" id="KW-0548">Nucleotidyltransferase</keyword>
<dbReference type="InterPro" id="IPR005248">
    <property type="entry name" value="NadD/NMNAT"/>
</dbReference>
<dbReference type="Gene3D" id="3.40.50.620">
    <property type="entry name" value="HUPs"/>
    <property type="match status" value="1"/>
</dbReference>
<dbReference type="HAMAP" id="MF_00244">
    <property type="entry name" value="NaMN_adenylyltr"/>
    <property type="match status" value="1"/>
</dbReference>
<keyword evidence="8 10" id="KW-0520">NAD</keyword>
<protein>
    <recommendedName>
        <fullName evidence="10">Probable nicotinate-nucleotide adenylyltransferase</fullName>
        <ecNumber evidence="10">2.7.7.18</ecNumber>
    </recommendedName>
    <alternativeName>
        <fullName evidence="10">Deamido-NAD(+) diphosphorylase</fullName>
    </alternativeName>
    <alternativeName>
        <fullName evidence="10">Deamido-NAD(+) pyrophosphorylase</fullName>
    </alternativeName>
    <alternativeName>
        <fullName evidence="10">Nicotinate mononucleotide adenylyltransferase</fullName>
        <shortName evidence="10">NaMN adenylyltransferase</shortName>
    </alternativeName>
</protein>
<comment type="function">
    <text evidence="1 10">Catalyzes the reversible adenylation of nicotinate mononucleotide (NaMN) to nicotinic acid adenine dinucleotide (NaAD).</text>
</comment>
<evidence type="ECO:0000256" key="4">
    <source>
        <dbReference type="ARBA" id="ARBA00022679"/>
    </source>
</evidence>
<sequence>MVKLFDVQIPEFIVVEKTSVEPQEVTTERKRVGIIGGTFNPPHLGHLIIAQQVGQQLALDKVYFMPDAEPPHIDEKPFIDGKHREEMVKRAIADNDLFALEDVELKRGGKSYTIDTMKELIEKNPDTDYYFIIGGDMVAYLPKWERIDELMTLVHFVGVVRPGYPDTSPYPIIWVDSPLVDISSTKIRTMVNCGRPLRYIVPEGVERYIKEEGLYVND</sequence>
<proteinExistence type="inferred from homology"/>
<dbReference type="UniPathway" id="UPA00253">
    <property type="reaction ID" value="UER00332"/>
</dbReference>
<evidence type="ECO:0000313" key="12">
    <source>
        <dbReference type="EMBL" id="QII82568.1"/>
    </source>
</evidence>
<keyword evidence="6 10" id="KW-0547">Nucleotide-binding</keyword>
<keyword evidence="13" id="KW-1185">Reference proteome</keyword>
<dbReference type="GO" id="GO:0009435">
    <property type="term" value="P:NAD+ biosynthetic process"/>
    <property type="evidence" value="ECO:0007669"/>
    <property type="project" value="UniProtKB-UniRule"/>
</dbReference>
<accession>A0A6G7KBC4</accession>
<dbReference type="EC" id="2.7.7.18" evidence="10"/>
<name>A0A6G7KBC4_9LACT</name>
<dbReference type="EMBL" id="CP049740">
    <property type="protein sequence ID" value="QII82568.1"/>
    <property type="molecule type" value="Genomic_DNA"/>
</dbReference>
<evidence type="ECO:0000256" key="6">
    <source>
        <dbReference type="ARBA" id="ARBA00022741"/>
    </source>
</evidence>
<dbReference type="GO" id="GO:0004515">
    <property type="term" value="F:nicotinate-nucleotide adenylyltransferase activity"/>
    <property type="evidence" value="ECO:0007669"/>
    <property type="project" value="UniProtKB-UniRule"/>
</dbReference>
<keyword evidence="3 10" id="KW-0662">Pyridine nucleotide biosynthesis</keyword>
<keyword evidence="4 10" id="KW-0808">Transferase</keyword>
<organism evidence="12 13">
    <name type="scientific">Jeotgalibaca arthritidis</name>
    <dbReference type="NCBI Taxonomy" id="1868794"/>
    <lineage>
        <taxon>Bacteria</taxon>
        <taxon>Bacillati</taxon>
        <taxon>Bacillota</taxon>
        <taxon>Bacilli</taxon>
        <taxon>Lactobacillales</taxon>
        <taxon>Carnobacteriaceae</taxon>
        <taxon>Jeotgalibaca</taxon>
    </lineage>
</organism>
<evidence type="ECO:0000256" key="9">
    <source>
        <dbReference type="ARBA" id="ARBA00048721"/>
    </source>
</evidence>
<evidence type="ECO:0000256" key="10">
    <source>
        <dbReference type="HAMAP-Rule" id="MF_00244"/>
    </source>
</evidence>
<dbReference type="KEGG" id="jar:G7057_09105"/>
<dbReference type="InterPro" id="IPR004821">
    <property type="entry name" value="Cyt_trans-like"/>
</dbReference>
<dbReference type="GO" id="GO:0005524">
    <property type="term" value="F:ATP binding"/>
    <property type="evidence" value="ECO:0007669"/>
    <property type="project" value="UniProtKB-KW"/>
</dbReference>
<dbReference type="Proteomes" id="UP000501451">
    <property type="component" value="Chromosome"/>
</dbReference>
<dbReference type="SUPFAM" id="SSF52374">
    <property type="entry name" value="Nucleotidylyl transferase"/>
    <property type="match status" value="1"/>
</dbReference>
<evidence type="ECO:0000256" key="5">
    <source>
        <dbReference type="ARBA" id="ARBA00022695"/>
    </source>
</evidence>
<dbReference type="NCBIfam" id="NF000841">
    <property type="entry name" value="PRK00071.1-4"/>
    <property type="match status" value="1"/>
</dbReference>
<dbReference type="PANTHER" id="PTHR39321">
    <property type="entry name" value="NICOTINATE-NUCLEOTIDE ADENYLYLTRANSFERASE-RELATED"/>
    <property type="match status" value="1"/>
</dbReference>
<evidence type="ECO:0000256" key="7">
    <source>
        <dbReference type="ARBA" id="ARBA00022840"/>
    </source>
</evidence>
<reference evidence="12 13" key="1">
    <citation type="journal article" date="2017" name="Int. J. Syst. Evol. Microbiol.">
        <title>Jeotgalibaca porci sp. nov. and Jeotgalibaca arthritidis sp. nov., isolated from pigs, and emended description of the genus Jeotgalibaca.</title>
        <authorList>
            <person name="Zamora L."/>
            <person name="Perez-Sancho M."/>
            <person name="Dominguez L."/>
            <person name="Fernandez-Garayzabal J.F."/>
            <person name="Vela A.I."/>
        </authorList>
    </citation>
    <scope>NUCLEOTIDE SEQUENCE [LARGE SCALE GENOMIC DNA]</scope>
    <source>
        <strain evidence="12 13">CECT 9157</strain>
    </source>
</reference>
<evidence type="ECO:0000256" key="8">
    <source>
        <dbReference type="ARBA" id="ARBA00023027"/>
    </source>
</evidence>
<dbReference type="NCBIfam" id="TIGR00125">
    <property type="entry name" value="cyt_tran_rel"/>
    <property type="match status" value="1"/>
</dbReference>
<comment type="pathway">
    <text evidence="2 10">Cofactor biosynthesis; NAD(+) biosynthesis; deamido-NAD(+) from nicotinate D-ribonucleotide: step 1/1.</text>
</comment>
<evidence type="ECO:0000259" key="11">
    <source>
        <dbReference type="Pfam" id="PF01467"/>
    </source>
</evidence>
<dbReference type="InterPro" id="IPR014729">
    <property type="entry name" value="Rossmann-like_a/b/a_fold"/>
</dbReference>
<dbReference type="NCBIfam" id="NF000840">
    <property type="entry name" value="PRK00071.1-3"/>
    <property type="match status" value="1"/>
</dbReference>
<dbReference type="AlphaFoldDB" id="A0A6G7KBC4"/>
<dbReference type="CDD" id="cd02165">
    <property type="entry name" value="NMNAT"/>
    <property type="match status" value="1"/>
</dbReference>
<gene>
    <name evidence="10" type="primary">nadD</name>
    <name evidence="12" type="ORF">G7057_09105</name>
</gene>
<dbReference type="NCBIfam" id="TIGR00482">
    <property type="entry name" value="nicotinate (nicotinamide) nucleotide adenylyltransferase"/>
    <property type="match status" value="1"/>
</dbReference>
<evidence type="ECO:0000256" key="3">
    <source>
        <dbReference type="ARBA" id="ARBA00022642"/>
    </source>
</evidence>
<evidence type="ECO:0000256" key="2">
    <source>
        <dbReference type="ARBA" id="ARBA00005019"/>
    </source>
</evidence>
<dbReference type="PANTHER" id="PTHR39321:SF3">
    <property type="entry name" value="PHOSPHOPANTETHEINE ADENYLYLTRANSFERASE"/>
    <property type="match status" value="1"/>
</dbReference>
<evidence type="ECO:0000256" key="1">
    <source>
        <dbReference type="ARBA" id="ARBA00002324"/>
    </source>
</evidence>